<protein>
    <submittedName>
        <fullName evidence="1">Uncharacterized protein</fullName>
    </submittedName>
</protein>
<sequence>MGFSQEQIALRHGLSVKTLARHYQAALEHGWVMMMADLAENAFTQAMAGNTAYGIFLMKTRGKGMFSEKPAEPEGPQESEEEKARRMLERLRAMEATVVGTPDHTLVPPSSA</sequence>
<keyword evidence="2" id="KW-1185">Reference proteome</keyword>
<accession>A0A2C6XWH1</accession>
<dbReference type="AlphaFoldDB" id="A0A2C6XWH1"/>
<organism evidence="1 2">
    <name type="scientific">Teichococcus rhizosphaerae</name>
    <dbReference type="NCBI Taxonomy" id="1335062"/>
    <lineage>
        <taxon>Bacteria</taxon>
        <taxon>Pseudomonadati</taxon>
        <taxon>Pseudomonadota</taxon>
        <taxon>Alphaproteobacteria</taxon>
        <taxon>Acetobacterales</taxon>
        <taxon>Roseomonadaceae</taxon>
        <taxon>Roseomonas</taxon>
    </lineage>
</organism>
<gene>
    <name evidence="1" type="ORF">CR162_21605</name>
</gene>
<name>A0A2C6XWH1_9PROT</name>
<dbReference type="EMBL" id="PDNU01000095">
    <property type="protein sequence ID" value="PHK92882.1"/>
    <property type="molecule type" value="Genomic_DNA"/>
</dbReference>
<evidence type="ECO:0000313" key="2">
    <source>
        <dbReference type="Proteomes" id="UP000223527"/>
    </source>
</evidence>
<proteinExistence type="predicted"/>
<evidence type="ECO:0000313" key="1">
    <source>
        <dbReference type="EMBL" id="PHK92882.1"/>
    </source>
</evidence>
<reference evidence="1 2" key="1">
    <citation type="submission" date="2017-10" db="EMBL/GenBank/DDBJ databases">
        <authorList>
            <person name="Banno H."/>
            <person name="Chua N.-H."/>
        </authorList>
    </citation>
    <scope>NUCLEOTIDE SEQUENCE [LARGE SCALE GENOMIC DNA]</scope>
    <source>
        <strain evidence="1 2">YW11</strain>
    </source>
</reference>
<dbReference type="Proteomes" id="UP000223527">
    <property type="component" value="Unassembled WGS sequence"/>
</dbReference>
<comment type="caution">
    <text evidence="1">The sequence shown here is derived from an EMBL/GenBank/DDBJ whole genome shotgun (WGS) entry which is preliminary data.</text>
</comment>